<comment type="caution">
    <text evidence="9">The sequence shown here is derived from an EMBL/GenBank/DDBJ whole genome shotgun (WGS) entry which is preliminary data.</text>
</comment>
<keyword evidence="4 8" id="KW-1003">Cell membrane</keyword>
<comment type="similarity">
    <text evidence="2 8">Belongs to the 4-toluene sulfonate uptake permease (TSUP) (TC 2.A.102) family.</text>
</comment>
<keyword evidence="7 8" id="KW-0472">Membrane</keyword>
<evidence type="ECO:0000256" key="8">
    <source>
        <dbReference type="RuleBase" id="RU363041"/>
    </source>
</evidence>
<dbReference type="Proteomes" id="UP001596435">
    <property type="component" value="Unassembled WGS sequence"/>
</dbReference>
<proteinExistence type="inferred from homology"/>
<feature type="transmembrane region" description="Helical" evidence="8">
    <location>
        <begin position="72"/>
        <end position="92"/>
    </location>
</feature>
<gene>
    <name evidence="9" type="ORF">ACFQMG_04745</name>
</gene>
<dbReference type="InterPro" id="IPR052017">
    <property type="entry name" value="TSUP"/>
</dbReference>
<feature type="transmembrane region" description="Helical" evidence="8">
    <location>
        <begin position="130"/>
        <end position="155"/>
    </location>
</feature>
<name>A0ABW2FNL3_9ACTN</name>
<evidence type="ECO:0000256" key="6">
    <source>
        <dbReference type="ARBA" id="ARBA00022989"/>
    </source>
</evidence>
<keyword evidence="3" id="KW-0813">Transport</keyword>
<keyword evidence="6 8" id="KW-1133">Transmembrane helix</keyword>
<keyword evidence="10" id="KW-1185">Reference proteome</keyword>
<dbReference type="PANTHER" id="PTHR30269">
    <property type="entry name" value="TRANSMEMBRANE PROTEIN YFCA"/>
    <property type="match status" value="1"/>
</dbReference>
<comment type="subcellular location">
    <subcellularLocation>
        <location evidence="1 8">Cell membrane</location>
        <topology evidence="1 8">Multi-pass membrane protein</topology>
    </subcellularLocation>
</comment>
<evidence type="ECO:0000256" key="2">
    <source>
        <dbReference type="ARBA" id="ARBA00009142"/>
    </source>
</evidence>
<evidence type="ECO:0000256" key="3">
    <source>
        <dbReference type="ARBA" id="ARBA00022448"/>
    </source>
</evidence>
<sequence>MNGWTAELALGLVVLLGSSVQRLAGIGFALVAAPALALMLGPAQGVLLANVSAGTISAIGLLGSWRRVRLAAMLPLVAAAACTVPAGAWVAARLPVPALLAGTGAVVTAAVLLVMYGARLPSLRGARGALAAGAASGFMNSSAGVGGPAVSLYALNAGWTTREFVPSAQFYGVVVNVLSVSAKGLPRLSGSVWLLVAAAVAAGALIGAVLADRVPERRARRIVLALALGGGLTTLVKGLSQL</sequence>
<evidence type="ECO:0000313" key="10">
    <source>
        <dbReference type="Proteomes" id="UP001596435"/>
    </source>
</evidence>
<dbReference type="EMBL" id="JBHTAJ010000006">
    <property type="protein sequence ID" value="MFC7178869.1"/>
    <property type="molecule type" value="Genomic_DNA"/>
</dbReference>
<feature type="transmembrane region" description="Helical" evidence="8">
    <location>
        <begin position="47"/>
        <end position="65"/>
    </location>
</feature>
<evidence type="ECO:0000313" key="9">
    <source>
        <dbReference type="EMBL" id="MFC7178869.1"/>
    </source>
</evidence>
<feature type="transmembrane region" description="Helical" evidence="8">
    <location>
        <begin position="192"/>
        <end position="210"/>
    </location>
</feature>
<keyword evidence="5 8" id="KW-0812">Transmembrane</keyword>
<evidence type="ECO:0000256" key="1">
    <source>
        <dbReference type="ARBA" id="ARBA00004651"/>
    </source>
</evidence>
<protein>
    <recommendedName>
        <fullName evidence="8">Probable membrane transporter protein</fullName>
    </recommendedName>
</protein>
<dbReference type="RefSeq" id="WP_345706854.1">
    <property type="nucleotide sequence ID" value="NZ_BAABKV010000001.1"/>
</dbReference>
<dbReference type="PANTHER" id="PTHR30269:SF37">
    <property type="entry name" value="MEMBRANE TRANSPORTER PROTEIN"/>
    <property type="match status" value="1"/>
</dbReference>
<reference evidence="10" key="1">
    <citation type="journal article" date="2019" name="Int. J. Syst. Evol. Microbiol.">
        <title>The Global Catalogue of Microorganisms (GCM) 10K type strain sequencing project: providing services to taxonomists for standard genome sequencing and annotation.</title>
        <authorList>
            <consortium name="The Broad Institute Genomics Platform"/>
            <consortium name="The Broad Institute Genome Sequencing Center for Infectious Disease"/>
            <person name="Wu L."/>
            <person name="Ma J."/>
        </authorList>
    </citation>
    <scope>NUCLEOTIDE SEQUENCE [LARGE SCALE GENOMIC DNA]</scope>
    <source>
        <strain evidence="10">CGMCC 1.12859</strain>
    </source>
</reference>
<evidence type="ECO:0000256" key="4">
    <source>
        <dbReference type="ARBA" id="ARBA00022475"/>
    </source>
</evidence>
<dbReference type="InterPro" id="IPR002781">
    <property type="entry name" value="TM_pro_TauE-like"/>
</dbReference>
<evidence type="ECO:0000256" key="5">
    <source>
        <dbReference type="ARBA" id="ARBA00022692"/>
    </source>
</evidence>
<accession>A0ABW2FNL3</accession>
<dbReference type="Pfam" id="PF01925">
    <property type="entry name" value="TauE"/>
    <property type="match status" value="1"/>
</dbReference>
<evidence type="ECO:0000256" key="7">
    <source>
        <dbReference type="ARBA" id="ARBA00023136"/>
    </source>
</evidence>
<organism evidence="9 10">
    <name type="scientific">Kitasatospora paranensis</name>
    <dbReference type="NCBI Taxonomy" id="258053"/>
    <lineage>
        <taxon>Bacteria</taxon>
        <taxon>Bacillati</taxon>
        <taxon>Actinomycetota</taxon>
        <taxon>Actinomycetes</taxon>
        <taxon>Kitasatosporales</taxon>
        <taxon>Streptomycetaceae</taxon>
        <taxon>Kitasatospora</taxon>
    </lineage>
</organism>
<feature type="transmembrane region" description="Helical" evidence="8">
    <location>
        <begin position="98"/>
        <end position="118"/>
    </location>
</feature>